<keyword evidence="13" id="KW-0812">Transmembrane</keyword>
<keyword evidence="21" id="KW-0511">Multifunctional enzyme</keyword>
<evidence type="ECO:0000256" key="18">
    <source>
        <dbReference type="ARBA" id="ARBA00022989"/>
    </source>
</evidence>
<dbReference type="Pfam" id="PF00912">
    <property type="entry name" value="Transgly"/>
    <property type="match status" value="1"/>
</dbReference>
<evidence type="ECO:0000256" key="20">
    <source>
        <dbReference type="ARBA" id="ARBA00023251"/>
    </source>
</evidence>
<evidence type="ECO:0000256" key="11">
    <source>
        <dbReference type="ARBA" id="ARBA00022676"/>
    </source>
</evidence>
<comment type="catalytic activity">
    <reaction evidence="23">
        <text>Preferential cleavage: (Ac)2-L-Lys-D-Ala-|-D-Ala. Also transpeptidation of peptidyl-alanyl moieties that are N-acyl substituents of D-alanine.</text>
        <dbReference type="EC" id="3.4.16.4"/>
    </reaction>
</comment>
<dbReference type="GO" id="GO:0009252">
    <property type="term" value="P:peptidoglycan biosynthetic process"/>
    <property type="evidence" value="ECO:0007669"/>
    <property type="project" value="UniProtKB-KW"/>
</dbReference>
<keyword evidence="12" id="KW-0808">Transferase</keyword>
<feature type="domain" description="Glycosyl transferase family 51" evidence="28">
    <location>
        <begin position="51"/>
        <end position="227"/>
    </location>
</feature>
<comment type="similarity">
    <text evidence="4">In the C-terminal section; belongs to the transpeptidase family.</text>
</comment>
<keyword evidence="16" id="KW-0735">Signal-anchor</keyword>
<keyword evidence="20" id="KW-0046">Antibiotic resistance</keyword>
<evidence type="ECO:0000256" key="19">
    <source>
        <dbReference type="ARBA" id="ARBA00023136"/>
    </source>
</evidence>
<accession>A0A9D1N4A5</accession>
<comment type="function">
    <text evidence="1">Cell wall formation. Synthesis of cross-linked peptidoglycan from the lipid intermediates. The enzyme has a penicillin-insensitive transglycosylase N-terminal domain (formation of linear glycan strands) and a penicillin-sensitive transpeptidase C-terminal domain (cross-linking of the peptide subunits).</text>
</comment>
<dbReference type="Proteomes" id="UP000824128">
    <property type="component" value="Unassembled WGS sequence"/>
</dbReference>
<protein>
    <recommendedName>
        <fullName evidence="7">Penicillin-binding protein 1A</fullName>
        <ecNumber evidence="24">2.4.99.28</ecNumber>
        <ecNumber evidence="6">3.4.16.4</ecNumber>
    </recommendedName>
</protein>
<dbReference type="InterPro" id="IPR001264">
    <property type="entry name" value="Glyco_trans_51"/>
</dbReference>
<evidence type="ECO:0000256" key="1">
    <source>
        <dbReference type="ARBA" id="ARBA00002624"/>
    </source>
</evidence>
<comment type="catalytic activity">
    <reaction evidence="25">
        <text>[GlcNAc-(1-&gt;4)-Mur2Ac(oyl-L-Ala-gamma-D-Glu-L-Lys-D-Ala-D-Ala)](n)-di-trans,octa-cis-undecaprenyl diphosphate + beta-D-GlcNAc-(1-&gt;4)-Mur2Ac(oyl-L-Ala-gamma-D-Glu-L-Lys-D-Ala-D-Ala)-di-trans,octa-cis-undecaprenyl diphosphate = [GlcNAc-(1-&gt;4)-Mur2Ac(oyl-L-Ala-gamma-D-Glu-L-Lys-D-Ala-D-Ala)](n+1)-di-trans,octa-cis-undecaprenyl diphosphate + di-trans,octa-cis-undecaprenyl diphosphate + H(+)</text>
        <dbReference type="Rhea" id="RHEA:23708"/>
        <dbReference type="Rhea" id="RHEA-COMP:9602"/>
        <dbReference type="Rhea" id="RHEA-COMP:9603"/>
        <dbReference type="ChEBI" id="CHEBI:15378"/>
        <dbReference type="ChEBI" id="CHEBI:58405"/>
        <dbReference type="ChEBI" id="CHEBI:60033"/>
        <dbReference type="ChEBI" id="CHEBI:78435"/>
        <dbReference type="EC" id="2.4.99.28"/>
    </reaction>
</comment>
<dbReference type="GO" id="GO:0008360">
    <property type="term" value="P:regulation of cell shape"/>
    <property type="evidence" value="ECO:0007669"/>
    <property type="project" value="UniProtKB-KW"/>
</dbReference>
<keyword evidence="14" id="KW-0378">Hydrolase</keyword>
<reference evidence="29" key="2">
    <citation type="journal article" date="2021" name="PeerJ">
        <title>Extensive microbial diversity within the chicken gut microbiome revealed by metagenomics and culture.</title>
        <authorList>
            <person name="Gilroy R."/>
            <person name="Ravi A."/>
            <person name="Getino M."/>
            <person name="Pursley I."/>
            <person name="Horton D.L."/>
            <person name="Alikhan N.F."/>
            <person name="Baker D."/>
            <person name="Gharbi K."/>
            <person name="Hall N."/>
            <person name="Watson M."/>
            <person name="Adriaenssens E.M."/>
            <person name="Foster-Nyarko E."/>
            <person name="Jarju S."/>
            <person name="Secka A."/>
            <person name="Antonio M."/>
            <person name="Oren A."/>
            <person name="Chaudhuri R.R."/>
            <person name="La Ragione R."/>
            <person name="Hildebrand F."/>
            <person name="Pallen M.J."/>
        </authorList>
    </citation>
    <scope>NUCLEOTIDE SEQUENCE</scope>
    <source>
        <strain evidence="29">ChiGjej2B2-16831</strain>
    </source>
</reference>
<evidence type="ECO:0000256" key="10">
    <source>
        <dbReference type="ARBA" id="ARBA00022670"/>
    </source>
</evidence>
<dbReference type="EMBL" id="DVNZ01000174">
    <property type="protein sequence ID" value="HIU94610.1"/>
    <property type="molecule type" value="Genomic_DNA"/>
</dbReference>
<reference evidence="29" key="1">
    <citation type="submission" date="2020-10" db="EMBL/GenBank/DDBJ databases">
        <authorList>
            <person name="Gilroy R."/>
        </authorList>
    </citation>
    <scope>NUCLEOTIDE SEQUENCE</scope>
    <source>
        <strain evidence="29">ChiGjej2B2-16831</strain>
    </source>
</reference>
<comment type="pathway">
    <text evidence="3">Cell wall biogenesis; peptidoglycan biosynthesis.</text>
</comment>
<dbReference type="PANTHER" id="PTHR32282:SF11">
    <property type="entry name" value="PENICILLIN-BINDING PROTEIN 1B"/>
    <property type="match status" value="1"/>
</dbReference>
<keyword evidence="11" id="KW-0328">Glycosyltransferase</keyword>
<organism evidence="29 30">
    <name type="scientific">Candidatus Aphodomorpha intestinavium</name>
    <dbReference type="NCBI Taxonomy" id="2840672"/>
    <lineage>
        <taxon>Bacteria</taxon>
        <taxon>Bacillati</taxon>
        <taxon>Bacillota</taxon>
        <taxon>Clostridia</taxon>
        <taxon>Eubacteriales</taxon>
        <taxon>Candidatus Aphodomorpha</taxon>
    </lineage>
</organism>
<comment type="caution">
    <text evidence="29">The sequence shown here is derived from an EMBL/GenBank/DDBJ whole genome shotgun (WGS) entry which is preliminary data.</text>
</comment>
<dbReference type="InterPro" id="IPR036950">
    <property type="entry name" value="PBP_transglycosylase"/>
</dbReference>
<keyword evidence="17" id="KW-0573">Peptidoglycan synthesis</keyword>
<evidence type="ECO:0000256" key="6">
    <source>
        <dbReference type="ARBA" id="ARBA00012448"/>
    </source>
</evidence>
<keyword evidence="22" id="KW-0961">Cell wall biogenesis/degradation</keyword>
<dbReference type="GO" id="GO:0008955">
    <property type="term" value="F:peptidoglycan glycosyltransferase activity"/>
    <property type="evidence" value="ECO:0007669"/>
    <property type="project" value="UniProtKB-EC"/>
</dbReference>
<evidence type="ECO:0000256" key="8">
    <source>
        <dbReference type="ARBA" id="ARBA00022475"/>
    </source>
</evidence>
<evidence type="ECO:0000256" key="24">
    <source>
        <dbReference type="ARBA" id="ARBA00044770"/>
    </source>
</evidence>
<evidence type="ECO:0000256" key="14">
    <source>
        <dbReference type="ARBA" id="ARBA00022801"/>
    </source>
</evidence>
<evidence type="ECO:0000256" key="15">
    <source>
        <dbReference type="ARBA" id="ARBA00022960"/>
    </source>
</evidence>
<dbReference type="FunFam" id="1.10.3810.10:FF:000001">
    <property type="entry name" value="Penicillin-binding protein 1A"/>
    <property type="match status" value="1"/>
</dbReference>
<dbReference type="InterPro" id="IPR001460">
    <property type="entry name" value="PCN-bd_Tpept"/>
</dbReference>
<evidence type="ECO:0000256" key="2">
    <source>
        <dbReference type="ARBA" id="ARBA00004401"/>
    </source>
</evidence>
<evidence type="ECO:0000256" key="9">
    <source>
        <dbReference type="ARBA" id="ARBA00022645"/>
    </source>
</evidence>
<dbReference type="GO" id="GO:0008658">
    <property type="term" value="F:penicillin binding"/>
    <property type="evidence" value="ECO:0007669"/>
    <property type="project" value="InterPro"/>
</dbReference>
<dbReference type="InterPro" id="IPR050396">
    <property type="entry name" value="Glycosyltr_51/Transpeptidase"/>
</dbReference>
<dbReference type="Gene3D" id="3.40.710.10">
    <property type="entry name" value="DD-peptidase/beta-lactamase superfamily"/>
    <property type="match status" value="1"/>
</dbReference>
<evidence type="ECO:0000256" key="22">
    <source>
        <dbReference type="ARBA" id="ARBA00023316"/>
    </source>
</evidence>
<dbReference type="Gene3D" id="1.10.3810.10">
    <property type="entry name" value="Biosynthetic peptidoglycan transglycosylase-like"/>
    <property type="match status" value="1"/>
</dbReference>
<dbReference type="InterPro" id="IPR023346">
    <property type="entry name" value="Lysozyme-like_dom_sf"/>
</dbReference>
<evidence type="ECO:0000256" key="16">
    <source>
        <dbReference type="ARBA" id="ARBA00022968"/>
    </source>
</evidence>
<name>A0A9D1N4A5_9FIRM</name>
<dbReference type="GO" id="GO:0046677">
    <property type="term" value="P:response to antibiotic"/>
    <property type="evidence" value="ECO:0007669"/>
    <property type="project" value="UniProtKB-KW"/>
</dbReference>
<evidence type="ECO:0000256" key="21">
    <source>
        <dbReference type="ARBA" id="ARBA00023268"/>
    </source>
</evidence>
<dbReference type="NCBIfam" id="TIGR02074">
    <property type="entry name" value="PBP_1a_fam"/>
    <property type="match status" value="1"/>
</dbReference>
<proteinExistence type="inferred from homology"/>
<keyword evidence="8" id="KW-1003">Cell membrane</keyword>
<comment type="pathway">
    <text evidence="26">Glycan biosynthesis.</text>
</comment>
<comment type="similarity">
    <text evidence="5">In the N-terminal section; belongs to the glycosyltransferase 51 family.</text>
</comment>
<dbReference type="GO" id="GO:0071555">
    <property type="term" value="P:cell wall organization"/>
    <property type="evidence" value="ECO:0007669"/>
    <property type="project" value="UniProtKB-KW"/>
</dbReference>
<evidence type="ECO:0000256" key="17">
    <source>
        <dbReference type="ARBA" id="ARBA00022984"/>
    </source>
</evidence>
<dbReference type="AlphaFoldDB" id="A0A9D1N4A5"/>
<evidence type="ECO:0000256" key="12">
    <source>
        <dbReference type="ARBA" id="ARBA00022679"/>
    </source>
</evidence>
<evidence type="ECO:0000256" key="25">
    <source>
        <dbReference type="ARBA" id="ARBA00049902"/>
    </source>
</evidence>
<comment type="subcellular location">
    <subcellularLocation>
        <location evidence="2">Cell membrane</location>
        <topology evidence="2">Single-pass type II membrane protein</topology>
    </subcellularLocation>
</comment>
<dbReference type="SUPFAM" id="SSF53955">
    <property type="entry name" value="Lysozyme-like"/>
    <property type="match status" value="1"/>
</dbReference>
<evidence type="ECO:0000313" key="30">
    <source>
        <dbReference type="Proteomes" id="UP000824128"/>
    </source>
</evidence>
<dbReference type="GO" id="GO:0009002">
    <property type="term" value="F:serine-type D-Ala-D-Ala carboxypeptidase activity"/>
    <property type="evidence" value="ECO:0007669"/>
    <property type="project" value="UniProtKB-EC"/>
</dbReference>
<dbReference type="GO" id="GO:0030288">
    <property type="term" value="C:outer membrane-bounded periplasmic space"/>
    <property type="evidence" value="ECO:0007669"/>
    <property type="project" value="TreeGrafter"/>
</dbReference>
<dbReference type="EC" id="3.4.16.4" evidence="6"/>
<evidence type="ECO:0000259" key="27">
    <source>
        <dbReference type="Pfam" id="PF00905"/>
    </source>
</evidence>
<evidence type="ECO:0000256" key="4">
    <source>
        <dbReference type="ARBA" id="ARBA00007090"/>
    </source>
</evidence>
<evidence type="ECO:0000313" key="29">
    <source>
        <dbReference type="EMBL" id="HIU94610.1"/>
    </source>
</evidence>
<dbReference type="Pfam" id="PF00905">
    <property type="entry name" value="Transpeptidase"/>
    <property type="match status" value="1"/>
</dbReference>
<evidence type="ECO:0000256" key="23">
    <source>
        <dbReference type="ARBA" id="ARBA00034000"/>
    </source>
</evidence>
<evidence type="ECO:0000256" key="7">
    <source>
        <dbReference type="ARBA" id="ARBA00018638"/>
    </source>
</evidence>
<keyword evidence="18" id="KW-1133">Transmembrane helix</keyword>
<evidence type="ECO:0000256" key="3">
    <source>
        <dbReference type="ARBA" id="ARBA00004752"/>
    </source>
</evidence>
<dbReference type="InterPro" id="IPR012338">
    <property type="entry name" value="Beta-lactam/transpept-like"/>
</dbReference>
<dbReference type="SUPFAM" id="SSF56601">
    <property type="entry name" value="beta-lactamase/transpeptidase-like"/>
    <property type="match status" value="1"/>
</dbReference>
<dbReference type="PANTHER" id="PTHR32282">
    <property type="entry name" value="BINDING PROTEIN TRANSPEPTIDASE, PUTATIVE-RELATED"/>
    <property type="match status" value="1"/>
</dbReference>
<feature type="domain" description="Penicillin-binding protein transpeptidase" evidence="27">
    <location>
        <begin position="318"/>
        <end position="582"/>
    </location>
</feature>
<evidence type="ECO:0000256" key="13">
    <source>
        <dbReference type="ARBA" id="ARBA00022692"/>
    </source>
</evidence>
<keyword evidence="10" id="KW-0645">Protease</keyword>
<dbReference type="GO" id="GO:0005886">
    <property type="term" value="C:plasma membrane"/>
    <property type="evidence" value="ECO:0007669"/>
    <property type="project" value="UniProtKB-SubCell"/>
</dbReference>
<gene>
    <name evidence="29" type="ORF">IAD24_05555</name>
</gene>
<evidence type="ECO:0000256" key="5">
    <source>
        <dbReference type="ARBA" id="ARBA00007739"/>
    </source>
</evidence>
<evidence type="ECO:0000259" key="28">
    <source>
        <dbReference type="Pfam" id="PF00912"/>
    </source>
</evidence>
<keyword evidence="9" id="KW-0121">Carboxypeptidase</keyword>
<keyword evidence="15" id="KW-0133">Cell shape</keyword>
<keyword evidence="19" id="KW-0472">Membrane</keyword>
<dbReference type="EC" id="2.4.99.28" evidence="24"/>
<evidence type="ECO:0000256" key="26">
    <source>
        <dbReference type="ARBA" id="ARBA00060592"/>
    </source>
</evidence>
<dbReference type="GO" id="GO:0006508">
    <property type="term" value="P:proteolysis"/>
    <property type="evidence" value="ECO:0007669"/>
    <property type="project" value="UniProtKB-KW"/>
</dbReference>
<sequence length="756" mass="82515">MRRTLLALFLLFGAAGSFALAWLLQLDAWGELDMSKILDVQRSLILYDADGAEITTLHTEEDRIWVGIEEIPPLVRYAFISAEDARFYDHFGVDIIRIFGAAWADLKAGAYVQGASTISQQLIKLSHLTDEKRMERKIDEAVLAYQLEQRYEKDEILEMYLNYVYFGGGYYGIEAAARGYFGVHASELSVAQAAQLAGILKSPSNYAPHLDMEASIERRNLILSLMQEYGYLDAQACAEAKAEPVALRHGQNREKRGYYVDLVLTEACGLLDVEMDELLSGGYRIYTAMDSELQAACERMFADDACFPQSDGGAEVEGALVVVDVRTGGVAALMGGRENDTALAYNRATRIRRQPGSLIKPVIVYAPALESGYTAATMLLDEETDFDGYKPGNSGGQYRGWVTMRQAVTSSLNVPAVSVMADIGIERGKRFAQSVGIAFDERDRSLALALGGFTYGVSPYQMAAAYAAFASGGVYAEPSLIYAICDEAGNVLYSYAPERKRVMREGNAYILTSMLESAVQTGTGHRLGELDIPLAGKTGTTGDENGNRDIWMAAYNPQYAAAVWMGYDSEEQGRLPDAATGGTYPALMLREVFETLYPEGDAPDFVMPPDVREYRLDGYTLDTEHVAVLANVLTPDDAAYSEVFLVGTEPDDYTAYWRIPAPPESISLAAAGDSVMIYFSVPSRFCLYRLYREGADGAPVLLGEFSGGAGSVSYTDAALSPGDYAYYAIPVHPQLEIGGERVVGAASERVHITLPA</sequence>